<dbReference type="EMBL" id="CP086363">
    <property type="protein sequence ID" value="UNI23929.1"/>
    <property type="molecule type" value="Genomic_DNA"/>
</dbReference>
<keyword evidence="3" id="KW-1185">Reference proteome</keyword>
<dbReference type="AlphaFoldDB" id="A0A9Q8VGH7"/>
<dbReference type="Pfam" id="PF06293">
    <property type="entry name" value="Kdo"/>
    <property type="match status" value="1"/>
</dbReference>
<protein>
    <recommendedName>
        <fullName evidence="1">Protein kinase domain-containing protein</fullName>
    </recommendedName>
</protein>
<name>A0A9Q8VGH7_9HYPO</name>
<evidence type="ECO:0000259" key="1">
    <source>
        <dbReference type="PROSITE" id="PS50011"/>
    </source>
</evidence>
<dbReference type="GO" id="GO:0004672">
    <property type="term" value="F:protein kinase activity"/>
    <property type="evidence" value="ECO:0007669"/>
    <property type="project" value="InterPro"/>
</dbReference>
<reference evidence="2" key="1">
    <citation type="submission" date="2021-11" db="EMBL/GenBank/DDBJ databases">
        <title>Purpureocillium_takamizusanense_genome.</title>
        <authorList>
            <person name="Nguyen N.-H."/>
        </authorList>
    </citation>
    <scope>NUCLEOTIDE SEQUENCE</scope>
    <source>
        <strain evidence="2">PT3</strain>
    </source>
</reference>
<dbReference type="GeneID" id="72071664"/>
<proteinExistence type="predicted"/>
<organism evidence="2 3">
    <name type="scientific">Purpureocillium takamizusanense</name>
    <dbReference type="NCBI Taxonomy" id="2060973"/>
    <lineage>
        <taxon>Eukaryota</taxon>
        <taxon>Fungi</taxon>
        <taxon>Dikarya</taxon>
        <taxon>Ascomycota</taxon>
        <taxon>Pezizomycotina</taxon>
        <taxon>Sordariomycetes</taxon>
        <taxon>Hypocreomycetidae</taxon>
        <taxon>Hypocreales</taxon>
        <taxon>Ophiocordycipitaceae</taxon>
        <taxon>Purpureocillium</taxon>
    </lineage>
</organism>
<dbReference type="PROSITE" id="PS50011">
    <property type="entry name" value="PROTEIN_KINASE_DOM"/>
    <property type="match status" value="1"/>
</dbReference>
<evidence type="ECO:0000313" key="2">
    <source>
        <dbReference type="EMBL" id="UNI23929.1"/>
    </source>
</evidence>
<dbReference type="SUPFAM" id="SSF56112">
    <property type="entry name" value="Protein kinase-like (PK-like)"/>
    <property type="match status" value="1"/>
</dbReference>
<dbReference type="OrthoDB" id="4062651at2759"/>
<dbReference type="RefSeq" id="XP_047847410.1">
    <property type="nucleotide sequence ID" value="XM_047991398.1"/>
</dbReference>
<dbReference type="InterPro" id="IPR011009">
    <property type="entry name" value="Kinase-like_dom_sf"/>
</dbReference>
<evidence type="ECO:0000313" key="3">
    <source>
        <dbReference type="Proteomes" id="UP000829364"/>
    </source>
</evidence>
<dbReference type="InterPro" id="IPR000719">
    <property type="entry name" value="Prot_kinase_dom"/>
</dbReference>
<accession>A0A9Q8VGH7</accession>
<gene>
    <name evidence="2" type="ORF">JDV02_009719</name>
</gene>
<dbReference type="KEGG" id="ptkz:JDV02_009719"/>
<feature type="domain" description="Protein kinase" evidence="1">
    <location>
        <begin position="95"/>
        <end position="342"/>
    </location>
</feature>
<dbReference type="GO" id="GO:0005524">
    <property type="term" value="F:ATP binding"/>
    <property type="evidence" value="ECO:0007669"/>
    <property type="project" value="InterPro"/>
</dbReference>
<sequence>MSDSPTPYEIQGWDTGDEHLDISIHVNGFRFTITVSPDYFKDSPRAIGHFREIFDKIEAGNDDSPDVWDYAKQVADIFLPEFEVLAPPRLQSGKLTLADLSIRGSFECQYRVIKEEPMSVAVTERVWDDTLLPAEWDMRSIQSAFPVVDPVEVEIPYSDDDSIYDIIPRQVFIRGWTLFYKPCWSPYDAIDEVEKYSRIYNSGLSTEQLSTARLFGVVAGRGGQAKGLLYEWIETKGAGTLASTISADTPLALRKKWVSQISNAVARLHRLGVVWGDVKPDNVLIDIHNNAIVIDLEGGTTRGWVERDVGDSIEGDLQGIEKLVDFILNDESPLRLGIKITQ</sequence>
<dbReference type="Gene3D" id="1.10.510.10">
    <property type="entry name" value="Transferase(Phosphotransferase) domain 1"/>
    <property type="match status" value="1"/>
</dbReference>
<dbReference type="Proteomes" id="UP000829364">
    <property type="component" value="Chromosome 10"/>
</dbReference>